<reference evidence="1" key="1">
    <citation type="submission" date="2022-11" db="EMBL/GenBank/DDBJ databases">
        <title>Marilongibacter aestuarii gen. nov., sp. nov., isolated from tidal flat sediment.</title>
        <authorList>
            <person name="Jiayan W."/>
        </authorList>
    </citation>
    <scope>NUCLEOTIDE SEQUENCE</scope>
    <source>
        <strain evidence="1">Z1-6</strain>
    </source>
</reference>
<dbReference type="Proteomes" id="UP001145087">
    <property type="component" value="Unassembled WGS sequence"/>
</dbReference>
<name>A0A9X3J497_9BACT</name>
<dbReference type="AlphaFoldDB" id="A0A9X3J497"/>
<comment type="caution">
    <text evidence="1">The sequence shown here is derived from an EMBL/GenBank/DDBJ whole genome shotgun (WGS) entry which is preliminary data.</text>
</comment>
<dbReference type="InterPro" id="IPR036410">
    <property type="entry name" value="HSP_DnaJ_Cys-rich_dom_sf"/>
</dbReference>
<dbReference type="SUPFAM" id="SSF57938">
    <property type="entry name" value="DnaJ/Hsp40 cysteine-rich domain"/>
    <property type="match status" value="1"/>
</dbReference>
<gene>
    <name evidence="1" type="ORF">OU798_07635</name>
</gene>
<organism evidence="1 2">
    <name type="scientific">Draconibacterium aestuarii</name>
    <dbReference type="NCBI Taxonomy" id="2998507"/>
    <lineage>
        <taxon>Bacteria</taxon>
        <taxon>Pseudomonadati</taxon>
        <taxon>Bacteroidota</taxon>
        <taxon>Bacteroidia</taxon>
        <taxon>Marinilabiliales</taxon>
        <taxon>Prolixibacteraceae</taxon>
        <taxon>Draconibacterium</taxon>
    </lineage>
</organism>
<dbReference type="EMBL" id="JAPOHD010000013">
    <property type="protein sequence ID" value="MCY1720209.1"/>
    <property type="molecule type" value="Genomic_DNA"/>
</dbReference>
<sequence>MKKHNDKAKTYCSECGGSGNIRTASMGVERFDFTTCPICKGKQPQQLKSTAFEKATQHWRKEFGSGV</sequence>
<evidence type="ECO:0000313" key="2">
    <source>
        <dbReference type="Proteomes" id="UP001145087"/>
    </source>
</evidence>
<proteinExistence type="predicted"/>
<protein>
    <submittedName>
        <fullName evidence="1">Uncharacterized protein</fullName>
    </submittedName>
</protein>
<evidence type="ECO:0000313" key="1">
    <source>
        <dbReference type="EMBL" id="MCY1720209.1"/>
    </source>
</evidence>
<keyword evidence="2" id="KW-1185">Reference proteome</keyword>
<accession>A0A9X3J497</accession>